<dbReference type="EMBL" id="JBBNAG010000001">
    <property type="protein sequence ID" value="KAK9166713.1"/>
    <property type="molecule type" value="Genomic_DNA"/>
</dbReference>
<dbReference type="Proteomes" id="UP001419268">
    <property type="component" value="Unassembled WGS sequence"/>
</dbReference>
<evidence type="ECO:0000313" key="1">
    <source>
        <dbReference type="EMBL" id="KAK9166713.1"/>
    </source>
</evidence>
<organism evidence="1 2">
    <name type="scientific">Stephania cephalantha</name>
    <dbReference type="NCBI Taxonomy" id="152367"/>
    <lineage>
        <taxon>Eukaryota</taxon>
        <taxon>Viridiplantae</taxon>
        <taxon>Streptophyta</taxon>
        <taxon>Embryophyta</taxon>
        <taxon>Tracheophyta</taxon>
        <taxon>Spermatophyta</taxon>
        <taxon>Magnoliopsida</taxon>
        <taxon>Ranunculales</taxon>
        <taxon>Menispermaceae</taxon>
        <taxon>Menispermoideae</taxon>
        <taxon>Cissampelideae</taxon>
        <taxon>Stephania</taxon>
    </lineage>
</organism>
<comment type="caution">
    <text evidence="1">The sequence shown here is derived from an EMBL/GenBank/DDBJ whole genome shotgun (WGS) entry which is preliminary data.</text>
</comment>
<proteinExistence type="predicted"/>
<accession>A0AAP0LAA4</accession>
<dbReference type="AlphaFoldDB" id="A0AAP0LAA4"/>
<evidence type="ECO:0000313" key="2">
    <source>
        <dbReference type="Proteomes" id="UP001419268"/>
    </source>
</evidence>
<sequence length="66" mass="7615">MLMLHSRHDEWLVESRCDTEKEIVDEDGLPDECIEDDLRLWGCLWAPNASLEDDLDSQGRRTGVEA</sequence>
<reference evidence="1 2" key="1">
    <citation type="submission" date="2024-01" db="EMBL/GenBank/DDBJ databases">
        <title>Genome assemblies of Stephania.</title>
        <authorList>
            <person name="Yang L."/>
        </authorList>
    </citation>
    <scope>NUCLEOTIDE SEQUENCE [LARGE SCALE GENOMIC DNA]</scope>
    <source>
        <strain evidence="1">JXDWG</strain>
        <tissue evidence="1">Leaf</tissue>
    </source>
</reference>
<protein>
    <submittedName>
        <fullName evidence="1">Uncharacterized protein</fullName>
    </submittedName>
</protein>
<name>A0AAP0LAA4_9MAGN</name>
<gene>
    <name evidence="1" type="ORF">Scep_001904</name>
</gene>
<keyword evidence="2" id="KW-1185">Reference proteome</keyword>